<dbReference type="InterPro" id="IPR006575">
    <property type="entry name" value="RWD_dom"/>
</dbReference>
<protein>
    <submittedName>
        <fullName evidence="2">RWD domain-containing protein 1</fullName>
    </submittedName>
</protein>
<evidence type="ECO:0000259" key="1">
    <source>
        <dbReference type="PROSITE" id="PS50908"/>
    </source>
</evidence>
<accession>A0AAN8XBW6</accession>
<dbReference type="Gene3D" id="3.10.110.10">
    <property type="entry name" value="Ubiquitin Conjugating Enzyme"/>
    <property type="match status" value="1"/>
</dbReference>
<feature type="non-terminal residue" evidence="2">
    <location>
        <position position="158"/>
    </location>
</feature>
<reference evidence="2 3" key="1">
    <citation type="submission" date="2023-11" db="EMBL/GenBank/DDBJ databases">
        <title>Halocaridina rubra genome assembly.</title>
        <authorList>
            <person name="Smith C."/>
        </authorList>
    </citation>
    <scope>NUCLEOTIDE SEQUENCE [LARGE SCALE GENOMIC DNA]</scope>
    <source>
        <strain evidence="2">EP-1</strain>
        <tissue evidence="2">Whole</tissue>
    </source>
</reference>
<dbReference type="AlphaFoldDB" id="A0AAN8XBW6"/>
<organism evidence="2 3">
    <name type="scientific">Halocaridina rubra</name>
    <name type="common">Hawaiian red shrimp</name>
    <dbReference type="NCBI Taxonomy" id="373956"/>
    <lineage>
        <taxon>Eukaryota</taxon>
        <taxon>Metazoa</taxon>
        <taxon>Ecdysozoa</taxon>
        <taxon>Arthropoda</taxon>
        <taxon>Crustacea</taxon>
        <taxon>Multicrustacea</taxon>
        <taxon>Malacostraca</taxon>
        <taxon>Eumalacostraca</taxon>
        <taxon>Eucarida</taxon>
        <taxon>Decapoda</taxon>
        <taxon>Pleocyemata</taxon>
        <taxon>Caridea</taxon>
        <taxon>Atyoidea</taxon>
        <taxon>Atyidae</taxon>
        <taxon>Halocaridina</taxon>
    </lineage>
</organism>
<evidence type="ECO:0000313" key="2">
    <source>
        <dbReference type="EMBL" id="KAK7077608.1"/>
    </source>
</evidence>
<dbReference type="PANTHER" id="PTHR12292">
    <property type="entry name" value="RWD DOMAIN-CONTAINING PROTEIN"/>
    <property type="match status" value="1"/>
</dbReference>
<dbReference type="EMBL" id="JAXCGZ010008496">
    <property type="protein sequence ID" value="KAK7077608.1"/>
    <property type="molecule type" value="Genomic_DNA"/>
</dbReference>
<dbReference type="PROSITE" id="PS50908">
    <property type="entry name" value="RWD"/>
    <property type="match status" value="1"/>
</dbReference>
<name>A0AAN8XBW6_HALRR</name>
<dbReference type="InterPro" id="IPR040213">
    <property type="entry name" value="GIR2-like"/>
</dbReference>
<keyword evidence="3" id="KW-1185">Reference proteome</keyword>
<proteinExistence type="predicted"/>
<dbReference type="SUPFAM" id="SSF54495">
    <property type="entry name" value="UBC-like"/>
    <property type="match status" value="1"/>
</dbReference>
<evidence type="ECO:0000313" key="3">
    <source>
        <dbReference type="Proteomes" id="UP001381693"/>
    </source>
</evidence>
<feature type="domain" description="RWD" evidence="1">
    <location>
        <begin position="24"/>
        <end position="134"/>
    </location>
</feature>
<dbReference type="FunFam" id="3.10.110.10:FF:000075">
    <property type="entry name" value="RWD domain-containing protein (Gir2)"/>
    <property type="match status" value="1"/>
</dbReference>
<dbReference type="CDD" id="cd23816">
    <property type="entry name" value="RWD_RWDD1"/>
    <property type="match status" value="1"/>
</dbReference>
<dbReference type="Proteomes" id="UP001381693">
    <property type="component" value="Unassembled WGS sequence"/>
</dbReference>
<dbReference type="SMART" id="SM00591">
    <property type="entry name" value="RWD"/>
    <property type="match status" value="1"/>
</dbReference>
<gene>
    <name evidence="2" type="primary">RWDD1</name>
    <name evidence="2" type="ORF">SK128_025239</name>
</gene>
<dbReference type="InterPro" id="IPR016135">
    <property type="entry name" value="UBQ-conjugating_enzyme/RWD"/>
</dbReference>
<comment type="caution">
    <text evidence="2">The sequence shown here is derived from an EMBL/GenBank/DDBJ whole genome shotgun (WGS) entry which is preliminary data.</text>
</comment>
<dbReference type="Pfam" id="PF05773">
    <property type="entry name" value="RWD"/>
    <property type="match status" value="1"/>
</dbReference>
<sequence>MFTFVHVTEINLFTMTDYKEEQTNEIEALESIYPEEFEILETEPHHKFKITVKSEESEPYAVMPIEAAEIILNFEYTSTYPDEPPVMEVIPVDNIEDEDLEELRMQLQEQCQENLGMVMVFTLVSYSLEWLTNHMEKIARMAKEELERKKLELEELER</sequence>